<keyword evidence="4" id="KW-1185">Reference proteome</keyword>
<dbReference type="EMBL" id="CP014639">
    <property type="protein sequence ID" value="ANH78560.1"/>
    <property type="molecule type" value="Genomic_DNA"/>
</dbReference>
<proteinExistence type="inferred from homology"/>
<dbReference type="SUPFAM" id="SSF55620">
    <property type="entry name" value="Tetrahydrobiopterin biosynthesis enzymes-like"/>
    <property type="match status" value="1"/>
</dbReference>
<dbReference type="InterPro" id="IPR006157">
    <property type="entry name" value="FolB_dom"/>
</dbReference>
<dbReference type="NCBIfam" id="TIGR00526">
    <property type="entry name" value="folB_dom"/>
    <property type="match status" value="1"/>
</dbReference>
<dbReference type="InterPro" id="IPR043133">
    <property type="entry name" value="GTP-CH-I_C/QueF"/>
</dbReference>
<comment type="pathway">
    <text evidence="1">Cofactor biosynthesis; tetrahydrofolate biosynthesis; 2-amino-4-hydroxy-6-hydroxymethyl-7,8-dihydropteridine diphosphate from 7,8-dihydroneopterin triphosphate: step 3/4.</text>
</comment>
<dbReference type="NCBIfam" id="TIGR00525">
    <property type="entry name" value="folB"/>
    <property type="match status" value="1"/>
</dbReference>
<dbReference type="Pfam" id="PF02152">
    <property type="entry name" value="FolB"/>
    <property type="match status" value="1"/>
</dbReference>
<dbReference type="RefSeq" id="WP_082904996.1">
    <property type="nucleotide sequence ID" value="NZ_CP014639.1"/>
</dbReference>
<dbReference type="Gene3D" id="3.30.1130.10">
    <property type="match status" value="1"/>
</dbReference>
<keyword evidence="1" id="KW-0289">Folate biosynthesis</keyword>
<dbReference type="SMART" id="SM00905">
    <property type="entry name" value="FolB"/>
    <property type="match status" value="1"/>
</dbReference>
<gene>
    <name evidence="3" type="ORF">Cs308_0389</name>
</gene>
<dbReference type="GO" id="GO:0046656">
    <property type="term" value="P:folic acid biosynthetic process"/>
    <property type="evidence" value="ECO:0007669"/>
    <property type="project" value="UniProtKB-UniRule"/>
</dbReference>
<reference evidence="3 4" key="1">
    <citation type="submission" date="2016-03" db="EMBL/GenBank/DDBJ databases">
        <title>Culture-independent genomics supports pathogen discovery for uncultivable bacteria within the genus Chlamydia.</title>
        <authorList>
            <person name="Taylor-Brown A."/>
            <person name="Bachmann N.L."/>
            <person name="Borel N."/>
            <person name="Polkinghorne A."/>
        </authorList>
    </citation>
    <scope>NUCLEOTIDE SEQUENCE [LARGE SCALE GENOMIC DNA]</scope>
    <source>
        <strain evidence="3 4">2742-308</strain>
    </source>
</reference>
<dbReference type="Proteomes" id="UP000078162">
    <property type="component" value="Chromosome"/>
</dbReference>
<evidence type="ECO:0000259" key="2">
    <source>
        <dbReference type="SMART" id="SM00905"/>
    </source>
</evidence>
<dbReference type="KEGG" id="csaz:Cs308_0389"/>
<evidence type="ECO:0000313" key="3">
    <source>
        <dbReference type="EMBL" id="ANH78560.1"/>
    </source>
</evidence>
<comment type="function">
    <text evidence="1">Catalyzes the conversion of 7,8-dihydroneopterin to 6-hydroxymethyl-7,8-dihydropterin.</text>
</comment>
<dbReference type="AlphaFoldDB" id="A0A1A9HU88"/>
<evidence type="ECO:0000256" key="1">
    <source>
        <dbReference type="RuleBase" id="RU362079"/>
    </source>
</evidence>
<organism evidence="3 4">
    <name type="scientific">Candidatus Chlamydia sanziniae</name>
    <dbReference type="NCBI Taxonomy" id="1806891"/>
    <lineage>
        <taxon>Bacteria</taxon>
        <taxon>Pseudomonadati</taxon>
        <taxon>Chlamydiota</taxon>
        <taxon>Chlamydiia</taxon>
        <taxon>Chlamydiales</taxon>
        <taxon>Chlamydiaceae</taxon>
        <taxon>Chlamydia/Chlamydophila group</taxon>
        <taxon>Chlamydia</taxon>
    </lineage>
</organism>
<dbReference type="OrthoDB" id="7161206at2"/>
<keyword evidence="1" id="KW-0456">Lyase</keyword>
<comment type="catalytic activity">
    <reaction evidence="1">
        <text>7,8-dihydroneopterin = 6-hydroxymethyl-7,8-dihydropterin + glycolaldehyde</text>
        <dbReference type="Rhea" id="RHEA:10540"/>
        <dbReference type="ChEBI" id="CHEBI:17001"/>
        <dbReference type="ChEBI" id="CHEBI:17071"/>
        <dbReference type="ChEBI" id="CHEBI:44841"/>
        <dbReference type="EC" id="4.1.2.25"/>
    </reaction>
</comment>
<dbReference type="UniPathway" id="UPA00077">
    <property type="reaction ID" value="UER00154"/>
</dbReference>
<accession>A0A1A9HU88</accession>
<name>A0A1A9HU88_9CHLA</name>
<dbReference type="InterPro" id="IPR006156">
    <property type="entry name" value="Dihydroneopterin_aldolase"/>
</dbReference>
<dbReference type="CDD" id="cd00534">
    <property type="entry name" value="DHNA_DHNTPE"/>
    <property type="match status" value="1"/>
</dbReference>
<feature type="domain" description="Dihydroneopterin aldolase/epimerase" evidence="2">
    <location>
        <begin position="9"/>
        <end position="124"/>
    </location>
</feature>
<protein>
    <recommendedName>
        <fullName evidence="1">7,8-dihydroneopterin aldolase</fullName>
        <ecNumber evidence="1">4.1.2.25</ecNumber>
    </recommendedName>
</protein>
<sequence>MAFIEQYQLIISDFRVWLYLGCSPEERHFKQPVLVSVTLSFYKEPVACVSDNLADACCYIKLTSLIEEIASAKPYALVEHLAKSLLDGLDVSFGDRASEISLEVAKERPPVPNLLKPIRFKMSKEVRCPSLPLSV</sequence>
<dbReference type="STRING" id="1806891.Cs308_0389"/>
<dbReference type="GO" id="GO:0004150">
    <property type="term" value="F:dihydroneopterin aldolase activity"/>
    <property type="evidence" value="ECO:0007669"/>
    <property type="project" value="UniProtKB-UniRule"/>
</dbReference>
<dbReference type="EC" id="4.1.2.25" evidence="1"/>
<comment type="similarity">
    <text evidence="1">Belongs to the DHNA family.</text>
</comment>
<evidence type="ECO:0000313" key="4">
    <source>
        <dbReference type="Proteomes" id="UP000078162"/>
    </source>
</evidence>
<dbReference type="PATRIC" id="fig|1806891.3.peg.380"/>
<dbReference type="GO" id="GO:0046654">
    <property type="term" value="P:tetrahydrofolate biosynthetic process"/>
    <property type="evidence" value="ECO:0007669"/>
    <property type="project" value="UniProtKB-UniRule"/>
</dbReference>